<reference evidence="12" key="1">
    <citation type="submission" date="2025-08" db="UniProtKB">
        <authorList>
            <consortium name="RefSeq"/>
        </authorList>
    </citation>
    <scope>IDENTIFICATION</scope>
</reference>
<dbReference type="Pfam" id="PF26038">
    <property type="entry name" value="Dimer_MINDY4_N"/>
    <property type="match status" value="1"/>
</dbReference>
<dbReference type="GO" id="GO:0006508">
    <property type="term" value="P:proteolysis"/>
    <property type="evidence" value="ECO:0007669"/>
    <property type="project" value="UniProtKB-KW"/>
</dbReference>
<feature type="compositionally biased region" description="Basic and acidic residues" evidence="9">
    <location>
        <begin position="131"/>
        <end position="140"/>
    </location>
</feature>
<comment type="catalytic activity">
    <reaction evidence="1 8">
        <text>Thiol-dependent hydrolysis of ester, thioester, amide, peptide and isopeptide bonds formed by the C-terminal Gly of ubiquitin (a 76-residue protein attached to proteins as an intracellular targeting signal).</text>
        <dbReference type="EC" id="3.4.19.12"/>
    </reaction>
</comment>
<comment type="function">
    <text evidence="8">Hydrolase that can remove 'Lys-48'-linked conjugated ubiquitin from proteins.</text>
</comment>
<evidence type="ECO:0000256" key="6">
    <source>
        <dbReference type="ARBA" id="ARBA00022807"/>
    </source>
</evidence>
<dbReference type="InterPro" id="IPR039785">
    <property type="entry name" value="MINY3/4"/>
</dbReference>
<dbReference type="InParanoid" id="A0A6P7XK59"/>
<dbReference type="Proteomes" id="UP000515156">
    <property type="component" value="Chromosome 1"/>
</dbReference>
<evidence type="ECO:0000256" key="1">
    <source>
        <dbReference type="ARBA" id="ARBA00000707"/>
    </source>
</evidence>
<feature type="compositionally biased region" description="Basic and acidic residues" evidence="9">
    <location>
        <begin position="157"/>
        <end position="186"/>
    </location>
</feature>
<dbReference type="AlphaFoldDB" id="A0A6P7XK59"/>
<dbReference type="GO" id="GO:0004843">
    <property type="term" value="F:cysteine-type deubiquitinase activity"/>
    <property type="evidence" value="ECO:0007669"/>
    <property type="project" value="UniProtKB-UniRule"/>
</dbReference>
<evidence type="ECO:0000256" key="5">
    <source>
        <dbReference type="ARBA" id="ARBA00022801"/>
    </source>
</evidence>
<dbReference type="OrthoDB" id="10263628at2759"/>
<organism evidence="11 12">
    <name type="scientific">Microcaecilia unicolor</name>
    <dbReference type="NCBI Taxonomy" id="1415580"/>
    <lineage>
        <taxon>Eukaryota</taxon>
        <taxon>Metazoa</taxon>
        <taxon>Chordata</taxon>
        <taxon>Craniata</taxon>
        <taxon>Vertebrata</taxon>
        <taxon>Euteleostomi</taxon>
        <taxon>Amphibia</taxon>
        <taxon>Gymnophiona</taxon>
        <taxon>Siphonopidae</taxon>
        <taxon>Microcaecilia</taxon>
    </lineage>
</organism>
<dbReference type="InterPro" id="IPR025257">
    <property type="entry name" value="MINDY-3/4_CD"/>
</dbReference>
<dbReference type="PANTHER" id="PTHR12473">
    <property type="entry name" value="UBIQUITIN CARBOXYL-TERMINAL HYDROLASE MINDY-4-RELATED"/>
    <property type="match status" value="1"/>
</dbReference>
<evidence type="ECO:0000256" key="3">
    <source>
        <dbReference type="ARBA" id="ARBA00022670"/>
    </source>
</evidence>
<sequence>MDNAFVEAVASSLVREFLSRKGLKRTCATMDQEFPRSQHSINNRNELRNVLRVEPLYKQNKAKENPLKTILEIITKYFLENFGNSKNTIMGGVEYPENSIPENKRSETAPVTLYDISDDERGASTAVSDASKMEVSRWEEGASVYKPATSKKHQHRSRGDSEARPPSKEEKINLKDHSPGPLKMEESAMETKTTVSMSQRTKSCRIIRGMMTGPVASSEEDFSKKRIPRRSSRIGSVLRDRDEDQEKNLSQILNTSAQSNIGTSQYATSHSSSDAALKLGIEFPDKVLANCLTGSIPEKLGNISPGTHDPFTKNQPERELTQAKSCQESNNCLLETQPKSFMISHSHGNSGDGQDQKERTALKNESLASLNRKTSQHISNKAGHQKEDIIIDDFEIDMMAEEIQKIIFPAPASKLQVAVKPIDLSLAMDMKNLLFGSSLRCFNEEWKMQSFTFNDRPQLKYGIVQKKGGPCGVLAVLQGCVLQKLLFEECTDSSRCLQPSSAHRTKCLLMAIADILWRAGGRSSAVVALCSGRKQFSPAGKYKPDGISETLLLHTFTNFEDMTAFLQQCISQFEAGPFGCILLTLSAIFSRTIELVRKDFDVPTNYLIGTHGYCTQELVNLLLTGHAVSNVFNDTVELSSENGSSTLLKGITVRSDIGFLSRFEHYNICQVGSYLKTPKYPIWVVCSESHFSILFCLRKELMNDWKIERRFDLYYYDGLANQQEEIRLTVAVFPDTMETHVVDSDDENVLIPPLEDCIRTKWKGSSIDWNGTEPIL</sequence>
<dbReference type="SMART" id="SM01174">
    <property type="entry name" value="DUF4205"/>
    <property type="match status" value="1"/>
</dbReference>
<dbReference type="Pfam" id="PF13898">
    <property type="entry name" value="MINDY-3_4_CD"/>
    <property type="match status" value="1"/>
</dbReference>
<dbReference type="PANTHER" id="PTHR12473:SF8">
    <property type="entry name" value="UBIQUITIN CARBOXYL-TERMINAL HYDROLASE MINDY-4-RELATED"/>
    <property type="match status" value="1"/>
</dbReference>
<evidence type="ECO:0000256" key="7">
    <source>
        <dbReference type="ARBA" id="ARBA00037630"/>
    </source>
</evidence>
<evidence type="ECO:0000313" key="12">
    <source>
        <dbReference type="RefSeq" id="XP_030053606.1"/>
    </source>
</evidence>
<keyword evidence="11" id="KW-1185">Reference proteome</keyword>
<comment type="similarity">
    <text evidence="2 8">Belongs to the MINDY deubiquitinase family. FAM188 subfamily.</text>
</comment>
<dbReference type="EC" id="3.4.19.12" evidence="8"/>
<comment type="function">
    <text evidence="7">Probable hydrolase that can remove 'Lys-48'-linked conjugated ubiquitin from proteins.</text>
</comment>
<feature type="domain" description="Deubiquitinating enzyme MINDY-3/4 conserved" evidence="10">
    <location>
        <begin position="431"/>
        <end position="771"/>
    </location>
</feature>
<accession>A0A6P7XK59</accession>
<evidence type="ECO:0000256" key="4">
    <source>
        <dbReference type="ARBA" id="ARBA00022786"/>
    </source>
</evidence>
<evidence type="ECO:0000256" key="9">
    <source>
        <dbReference type="SAM" id="MobiDB-lite"/>
    </source>
</evidence>
<dbReference type="CTD" id="84182"/>
<dbReference type="GO" id="GO:1990380">
    <property type="term" value="F:K48-linked deubiquitinase activity"/>
    <property type="evidence" value="ECO:0007669"/>
    <property type="project" value="UniProtKB-UniRule"/>
</dbReference>
<evidence type="ECO:0000313" key="11">
    <source>
        <dbReference type="Proteomes" id="UP000515156"/>
    </source>
</evidence>
<keyword evidence="6 8" id="KW-0788">Thiol protease</keyword>
<keyword evidence="5 8" id="KW-0378">Hydrolase</keyword>
<dbReference type="RefSeq" id="XP_030053606.1">
    <property type="nucleotide sequence ID" value="XM_030197746.1"/>
</dbReference>
<feature type="region of interest" description="Disordered" evidence="9">
    <location>
        <begin position="113"/>
        <end position="200"/>
    </location>
</feature>
<dbReference type="InterPro" id="IPR059022">
    <property type="entry name" value="MINDY4_N"/>
</dbReference>
<keyword evidence="4 8" id="KW-0833">Ubl conjugation pathway</keyword>
<evidence type="ECO:0000256" key="8">
    <source>
        <dbReference type="RuleBase" id="RU367088"/>
    </source>
</evidence>
<proteinExistence type="inferred from homology"/>
<dbReference type="FunCoup" id="A0A6P7XK59">
    <property type="interactions" value="58"/>
</dbReference>
<gene>
    <name evidence="12" type="primary">MINDY4</name>
</gene>
<evidence type="ECO:0000256" key="2">
    <source>
        <dbReference type="ARBA" id="ARBA00011074"/>
    </source>
</evidence>
<name>A0A6P7XK59_9AMPH</name>
<evidence type="ECO:0000259" key="10">
    <source>
        <dbReference type="SMART" id="SM01174"/>
    </source>
</evidence>
<dbReference type="GO" id="GO:0071108">
    <property type="term" value="P:protein K48-linked deubiquitination"/>
    <property type="evidence" value="ECO:0007669"/>
    <property type="project" value="InterPro"/>
</dbReference>
<keyword evidence="3 8" id="KW-0645">Protease</keyword>
<dbReference type="GeneID" id="115466488"/>
<feature type="compositionally biased region" description="Polar residues" evidence="9">
    <location>
        <begin position="190"/>
        <end position="200"/>
    </location>
</feature>
<protein>
    <recommendedName>
        <fullName evidence="8">Ubiquitin carboxyl-terminal hydrolase MINDY</fullName>
        <ecNumber evidence="8">3.4.19.12</ecNumber>
    </recommendedName>
</protein>
<dbReference type="KEGG" id="muo:115466488"/>